<organism evidence="2 3">
    <name type="scientific">Pomacea canaliculata</name>
    <name type="common">Golden apple snail</name>
    <dbReference type="NCBI Taxonomy" id="400727"/>
    <lineage>
        <taxon>Eukaryota</taxon>
        <taxon>Metazoa</taxon>
        <taxon>Spiralia</taxon>
        <taxon>Lophotrochozoa</taxon>
        <taxon>Mollusca</taxon>
        <taxon>Gastropoda</taxon>
        <taxon>Caenogastropoda</taxon>
        <taxon>Architaenioglossa</taxon>
        <taxon>Ampullarioidea</taxon>
        <taxon>Ampullariidae</taxon>
        <taxon>Pomacea</taxon>
    </lineage>
</organism>
<comment type="caution">
    <text evidence="2">The sequence shown here is derived from an EMBL/GenBank/DDBJ whole genome shotgun (WGS) entry which is preliminary data.</text>
</comment>
<evidence type="ECO:0000256" key="1">
    <source>
        <dbReference type="SAM" id="MobiDB-lite"/>
    </source>
</evidence>
<evidence type="ECO:0000313" key="3">
    <source>
        <dbReference type="Proteomes" id="UP000245119"/>
    </source>
</evidence>
<protein>
    <submittedName>
        <fullName evidence="2">Uncharacterized protein</fullName>
    </submittedName>
</protein>
<feature type="region of interest" description="Disordered" evidence="1">
    <location>
        <begin position="73"/>
        <end position="138"/>
    </location>
</feature>
<feature type="region of interest" description="Disordered" evidence="1">
    <location>
        <begin position="241"/>
        <end position="273"/>
    </location>
</feature>
<dbReference type="AlphaFoldDB" id="A0A2T7PXR9"/>
<keyword evidence="3" id="KW-1185">Reference proteome</keyword>
<feature type="region of interest" description="Disordered" evidence="1">
    <location>
        <begin position="159"/>
        <end position="228"/>
    </location>
</feature>
<feature type="compositionally biased region" description="Basic and acidic residues" evidence="1">
    <location>
        <begin position="159"/>
        <end position="170"/>
    </location>
</feature>
<gene>
    <name evidence="2" type="ORF">C0Q70_00833</name>
</gene>
<dbReference type="OrthoDB" id="10658115at2759"/>
<dbReference type="Proteomes" id="UP000245119">
    <property type="component" value="Linkage Group LG1"/>
</dbReference>
<accession>A0A2T7PXR9</accession>
<reference evidence="2 3" key="1">
    <citation type="submission" date="2018-04" db="EMBL/GenBank/DDBJ databases">
        <title>The genome of golden apple snail Pomacea canaliculata provides insight into stress tolerance and invasive adaptation.</title>
        <authorList>
            <person name="Liu C."/>
            <person name="Liu B."/>
            <person name="Ren Y."/>
            <person name="Zhang Y."/>
            <person name="Wang H."/>
            <person name="Li S."/>
            <person name="Jiang F."/>
            <person name="Yin L."/>
            <person name="Zhang G."/>
            <person name="Qian W."/>
            <person name="Fan W."/>
        </authorList>
    </citation>
    <scope>NUCLEOTIDE SEQUENCE [LARGE SCALE GENOMIC DNA]</scope>
    <source>
        <strain evidence="2">SZHN2017</strain>
        <tissue evidence="2">Muscle</tissue>
    </source>
</reference>
<sequence>MGVSADIMKAIFPCALKIGVAKASKDTSSALVQTESEEAAFNYLIVYQQVCVNGLDLELSTVKHDWQGLPNAAPLAKKERKGENSSTPRGRGRGAVASQGKGRGRGQIKSAGRGLLPKPVEKGKGLLPPPPLMSLPVHKPTPINDLLLLQERERRMAELQEETRHLESEPRGSFSLMSRRPESAGQIPGRFGLMERLQRMADPTPRSLPRSLEYEEEQEPPRRPLLAREGYVAREEWMRETASYQRPRPLVDDFDSRQSYPSDRPEEAVTSRRLAAAPQRPYLLEVPEEKEGYTDHTPSETYYGNSAVGVRPSRIEPESRRTLAEERRTLLGRGGLLDRYSLEEERVAPRSRELLDYSRERAQLGSLYSTPSVMDDHGDTRRSLLTSRYPAERHGSAVFGYEGRY</sequence>
<proteinExistence type="predicted"/>
<name>A0A2T7PXR9_POMCA</name>
<dbReference type="EMBL" id="PZQS01000001">
    <property type="protein sequence ID" value="PVD38222.1"/>
    <property type="molecule type" value="Genomic_DNA"/>
</dbReference>
<evidence type="ECO:0000313" key="2">
    <source>
        <dbReference type="EMBL" id="PVD38222.1"/>
    </source>
</evidence>